<dbReference type="AlphaFoldDB" id="A0A9P1A230"/>
<protein>
    <submittedName>
        <fullName evidence="1">Uncharacterized protein</fullName>
    </submittedName>
</protein>
<comment type="caution">
    <text evidence="1">The sequence shown here is derived from an EMBL/GenBank/DDBJ whole genome shotgun (WGS) entry which is preliminary data.</text>
</comment>
<proteinExistence type="predicted"/>
<dbReference type="EMBL" id="CAMAPE010000077">
    <property type="protein sequence ID" value="CAH9119096.1"/>
    <property type="molecule type" value="Genomic_DNA"/>
</dbReference>
<evidence type="ECO:0000313" key="2">
    <source>
        <dbReference type="Proteomes" id="UP001152484"/>
    </source>
</evidence>
<gene>
    <name evidence="1" type="ORF">CEURO_LOCUS22201</name>
</gene>
<organism evidence="1 2">
    <name type="scientific">Cuscuta europaea</name>
    <name type="common">European dodder</name>
    <dbReference type="NCBI Taxonomy" id="41803"/>
    <lineage>
        <taxon>Eukaryota</taxon>
        <taxon>Viridiplantae</taxon>
        <taxon>Streptophyta</taxon>
        <taxon>Embryophyta</taxon>
        <taxon>Tracheophyta</taxon>
        <taxon>Spermatophyta</taxon>
        <taxon>Magnoliopsida</taxon>
        <taxon>eudicotyledons</taxon>
        <taxon>Gunneridae</taxon>
        <taxon>Pentapetalae</taxon>
        <taxon>asterids</taxon>
        <taxon>lamiids</taxon>
        <taxon>Solanales</taxon>
        <taxon>Convolvulaceae</taxon>
        <taxon>Cuscuteae</taxon>
        <taxon>Cuscuta</taxon>
        <taxon>Cuscuta subgen. Cuscuta</taxon>
    </lineage>
</organism>
<name>A0A9P1A230_CUSEU</name>
<accession>A0A9P1A230</accession>
<keyword evidence="2" id="KW-1185">Reference proteome</keyword>
<sequence>MVYNSTFISSTTRWIMEAVSTFTGLTIWNPCSTFTGLAIRNSSNVGEERSARNTIESGVKGVLIHITKELLKTHFNITELGRPFTLSQDGAIESDTYYHPTTAAQYVGLEESCLHIWARLLCYLYSFIVMPRASGHNKIGASTYTLHTRCKAALEK</sequence>
<evidence type="ECO:0000313" key="1">
    <source>
        <dbReference type="EMBL" id="CAH9119096.1"/>
    </source>
</evidence>
<reference evidence="1" key="1">
    <citation type="submission" date="2022-07" db="EMBL/GenBank/DDBJ databases">
        <authorList>
            <person name="Macas J."/>
            <person name="Novak P."/>
            <person name="Neumann P."/>
        </authorList>
    </citation>
    <scope>NUCLEOTIDE SEQUENCE</scope>
</reference>
<dbReference type="Proteomes" id="UP001152484">
    <property type="component" value="Unassembled WGS sequence"/>
</dbReference>